<gene>
    <name evidence="2" type="ORF">Golob_021617</name>
</gene>
<dbReference type="Proteomes" id="UP000593572">
    <property type="component" value="Unassembled WGS sequence"/>
</dbReference>
<dbReference type="Pfam" id="PF10536">
    <property type="entry name" value="PMD"/>
    <property type="match status" value="1"/>
</dbReference>
<evidence type="ECO:0000259" key="1">
    <source>
        <dbReference type="Pfam" id="PF10536"/>
    </source>
</evidence>
<feature type="non-terminal residue" evidence="2">
    <location>
        <position position="124"/>
    </location>
</feature>
<organism evidence="2 3">
    <name type="scientific">Gossypium lobatum</name>
    <dbReference type="NCBI Taxonomy" id="34289"/>
    <lineage>
        <taxon>Eukaryota</taxon>
        <taxon>Viridiplantae</taxon>
        <taxon>Streptophyta</taxon>
        <taxon>Embryophyta</taxon>
        <taxon>Tracheophyta</taxon>
        <taxon>Spermatophyta</taxon>
        <taxon>Magnoliopsida</taxon>
        <taxon>eudicotyledons</taxon>
        <taxon>Gunneridae</taxon>
        <taxon>Pentapetalae</taxon>
        <taxon>rosids</taxon>
        <taxon>malvids</taxon>
        <taxon>Malvales</taxon>
        <taxon>Malvaceae</taxon>
        <taxon>Malvoideae</taxon>
        <taxon>Gossypium</taxon>
    </lineage>
</organism>
<sequence>EALPTPAFTLILRFDAKPKTEDWIVETHINNLSEGATDVIYGQLRDVGFLYVARMLGGTKLDPPLINALVKIWRMDTHTFHPPNGECTITLKDVSLHNSVYQLMGKSLWDQWRGPIRVQHASNY</sequence>
<proteinExistence type="predicted"/>
<dbReference type="EMBL" id="JABEZX010000002">
    <property type="protein sequence ID" value="MBA0550693.1"/>
    <property type="molecule type" value="Genomic_DNA"/>
</dbReference>
<dbReference type="PANTHER" id="PTHR46033:SF8">
    <property type="entry name" value="PROTEIN MAINTENANCE OF MERISTEMS-LIKE"/>
    <property type="match status" value="1"/>
</dbReference>
<dbReference type="PANTHER" id="PTHR46033">
    <property type="entry name" value="PROTEIN MAIN-LIKE 2"/>
    <property type="match status" value="1"/>
</dbReference>
<name>A0A7J8LE54_9ROSI</name>
<protein>
    <recommendedName>
        <fullName evidence="1">Aminotransferase-like plant mobile domain-containing protein</fullName>
    </recommendedName>
</protein>
<dbReference type="AlphaFoldDB" id="A0A7J8LE54"/>
<feature type="domain" description="Aminotransferase-like plant mobile" evidence="1">
    <location>
        <begin position="51"/>
        <end position="96"/>
    </location>
</feature>
<evidence type="ECO:0000313" key="2">
    <source>
        <dbReference type="EMBL" id="MBA0550693.1"/>
    </source>
</evidence>
<dbReference type="GO" id="GO:0010073">
    <property type="term" value="P:meristem maintenance"/>
    <property type="evidence" value="ECO:0007669"/>
    <property type="project" value="InterPro"/>
</dbReference>
<evidence type="ECO:0000313" key="3">
    <source>
        <dbReference type="Proteomes" id="UP000593572"/>
    </source>
</evidence>
<keyword evidence="3" id="KW-1185">Reference proteome</keyword>
<dbReference type="InterPro" id="IPR044824">
    <property type="entry name" value="MAIN-like"/>
</dbReference>
<comment type="caution">
    <text evidence="2">The sequence shown here is derived from an EMBL/GenBank/DDBJ whole genome shotgun (WGS) entry which is preliminary data.</text>
</comment>
<reference evidence="2 3" key="1">
    <citation type="journal article" date="2019" name="Genome Biol. Evol.">
        <title>Insights into the evolution of the New World diploid cottons (Gossypium, subgenus Houzingenia) based on genome sequencing.</title>
        <authorList>
            <person name="Grover C.E."/>
            <person name="Arick M.A. 2nd"/>
            <person name="Thrash A."/>
            <person name="Conover J.L."/>
            <person name="Sanders W.S."/>
            <person name="Peterson D.G."/>
            <person name="Frelichowski J.E."/>
            <person name="Scheffler J.A."/>
            <person name="Scheffler B.E."/>
            <person name="Wendel J.F."/>
        </authorList>
    </citation>
    <scope>NUCLEOTIDE SEQUENCE [LARGE SCALE GENOMIC DNA]</scope>
    <source>
        <strain evidence="2">157</strain>
        <tissue evidence="2">Leaf</tissue>
    </source>
</reference>
<accession>A0A7J8LE54</accession>
<dbReference type="InterPro" id="IPR019557">
    <property type="entry name" value="AminoTfrase-like_pln_mobile"/>
</dbReference>